<feature type="compositionally biased region" description="Basic and acidic residues" evidence="1">
    <location>
        <begin position="362"/>
        <end position="382"/>
    </location>
</feature>
<accession>A0A913XUG8</accession>
<feature type="compositionally biased region" description="Basic residues" evidence="1">
    <location>
        <begin position="143"/>
        <end position="154"/>
    </location>
</feature>
<dbReference type="AlphaFoldDB" id="A0A913XUG8"/>
<feature type="region of interest" description="Disordered" evidence="1">
    <location>
        <begin position="527"/>
        <end position="557"/>
    </location>
</feature>
<proteinExistence type="predicted"/>
<sequence length="557" mass="62305">MAEKQNDILLNNSLNQDEVALAVELAEALRADEVDKFLELYDNIPKTLETERVDQVKEMARQLAALPKKQFEMYRAKPKTLVAREILTLPTTTINISNKFGINGIHTTSTDFKLNDTFLNMTLQSNEDTIETVTPPSNPSTSAKKKAKKKKKKSSTASDQASNVENANSSVIIENKLLDSGESGSRIVTMNKSMVADISVVKPEEKSYKKQSIEENIVDTTENGVEQLDSETTDSPEELRQLSSPPFGHPLSTDKLIQSAIELLSCEPSNDIYKIDNSASNKEPSKTDPQDISRSSNVSMDSSVDGPLVDKDNLKDNSRSPDPIDLKVDESVDGDISNLSAWDEDEGWQSQGRRSHRKRKKDFQSRERSNSGKKDIPKETKQNNRRQNPRGSHNRNFIAKPNDFSNGSKTLNLKAENDNVQKIEKCNKTTDNSTSISKTEKEEKNSSNNTGAVFSYRDALLKAKSKPTEELQYNSDSGVDVNSVGSCDSAIHSPKIADEFDLEEAVNYLMKGWNEVKELHKKGQVVYHRDVDNQPSASKKKNFRKPGWHGKPRHQTK</sequence>
<protein>
    <submittedName>
        <fullName evidence="2">Uncharacterized protein</fullName>
    </submittedName>
</protein>
<evidence type="ECO:0000313" key="3">
    <source>
        <dbReference type="Proteomes" id="UP000887567"/>
    </source>
</evidence>
<feature type="compositionally biased region" description="Low complexity" evidence="1">
    <location>
        <begin position="293"/>
        <end position="305"/>
    </location>
</feature>
<dbReference type="EnsemblMetazoa" id="XM_021054325.1">
    <property type="protein sequence ID" value="XP_020909984.1"/>
    <property type="gene ID" value="LOC110247850"/>
</dbReference>
<dbReference type="OMA" id="TFLEIYD"/>
<dbReference type="GeneID" id="110247850"/>
<feature type="region of interest" description="Disordered" evidence="1">
    <location>
        <begin position="129"/>
        <end position="164"/>
    </location>
</feature>
<feature type="region of interest" description="Disordered" evidence="1">
    <location>
        <begin position="219"/>
        <end position="253"/>
    </location>
</feature>
<dbReference type="Proteomes" id="UP000887567">
    <property type="component" value="Unplaced"/>
</dbReference>
<evidence type="ECO:0000313" key="2">
    <source>
        <dbReference type="EnsemblMetazoa" id="XP_020909984.1"/>
    </source>
</evidence>
<organism evidence="2 3">
    <name type="scientific">Exaiptasia diaphana</name>
    <name type="common">Tropical sea anemone</name>
    <name type="synonym">Aiptasia pulchella</name>
    <dbReference type="NCBI Taxonomy" id="2652724"/>
    <lineage>
        <taxon>Eukaryota</taxon>
        <taxon>Metazoa</taxon>
        <taxon>Cnidaria</taxon>
        <taxon>Anthozoa</taxon>
        <taxon>Hexacorallia</taxon>
        <taxon>Actiniaria</taxon>
        <taxon>Aiptasiidae</taxon>
        <taxon>Exaiptasia</taxon>
    </lineage>
</organism>
<evidence type="ECO:0000256" key="1">
    <source>
        <dbReference type="SAM" id="MobiDB-lite"/>
    </source>
</evidence>
<name>A0A913XUG8_EXADI</name>
<feature type="compositionally biased region" description="Basic and acidic residues" evidence="1">
    <location>
        <begin position="308"/>
        <end position="330"/>
    </location>
</feature>
<feature type="compositionally biased region" description="Basic residues" evidence="1">
    <location>
        <begin position="538"/>
        <end position="557"/>
    </location>
</feature>
<dbReference type="RefSeq" id="XP_020909984.1">
    <property type="nucleotide sequence ID" value="XM_021054325.1"/>
</dbReference>
<feature type="region of interest" description="Disordered" evidence="1">
    <location>
        <begin position="424"/>
        <end position="450"/>
    </location>
</feature>
<dbReference type="KEGG" id="epa:110247850"/>
<reference evidence="2" key="1">
    <citation type="submission" date="2022-11" db="UniProtKB">
        <authorList>
            <consortium name="EnsemblMetazoa"/>
        </authorList>
    </citation>
    <scope>IDENTIFICATION</scope>
</reference>
<dbReference type="OrthoDB" id="5966728at2759"/>
<keyword evidence="3" id="KW-1185">Reference proteome</keyword>
<feature type="region of interest" description="Disordered" evidence="1">
    <location>
        <begin position="272"/>
        <end position="411"/>
    </location>
</feature>